<dbReference type="Proteomes" id="UP000799779">
    <property type="component" value="Unassembled WGS sequence"/>
</dbReference>
<reference evidence="2" key="1">
    <citation type="journal article" date="2020" name="Stud. Mycol.">
        <title>101 Dothideomycetes genomes: a test case for predicting lifestyles and emergence of pathogens.</title>
        <authorList>
            <person name="Haridas S."/>
            <person name="Albert R."/>
            <person name="Binder M."/>
            <person name="Bloem J."/>
            <person name="Labutti K."/>
            <person name="Salamov A."/>
            <person name="Andreopoulos B."/>
            <person name="Baker S."/>
            <person name="Barry K."/>
            <person name="Bills G."/>
            <person name="Bluhm B."/>
            <person name="Cannon C."/>
            <person name="Castanera R."/>
            <person name="Culley D."/>
            <person name="Daum C."/>
            <person name="Ezra D."/>
            <person name="Gonzalez J."/>
            <person name="Henrissat B."/>
            <person name="Kuo A."/>
            <person name="Liang C."/>
            <person name="Lipzen A."/>
            <person name="Lutzoni F."/>
            <person name="Magnuson J."/>
            <person name="Mondo S."/>
            <person name="Nolan M."/>
            <person name="Ohm R."/>
            <person name="Pangilinan J."/>
            <person name="Park H.-J."/>
            <person name="Ramirez L."/>
            <person name="Alfaro M."/>
            <person name="Sun H."/>
            <person name="Tritt A."/>
            <person name="Yoshinaga Y."/>
            <person name="Zwiers L.-H."/>
            <person name="Turgeon B."/>
            <person name="Goodwin S."/>
            <person name="Spatafora J."/>
            <person name="Crous P."/>
            <person name="Grigoriev I."/>
        </authorList>
    </citation>
    <scope>NUCLEOTIDE SEQUENCE</scope>
    <source>
        <strain evidence="2">CBS 123094</strain>
    </source>
</reference>
<dbReference type="EMBL" id="ML977586">
    <property type="protein sequence ID" value="KAF2000852.1"/>
    <property type="molecule type" value="Genomic_DNA"/>
</dbReference>
<dbReference type="SUPFAM" id="SSF56112">
    <property type="entry name" value="Protein kinase-like (PK-like)"/>
    <property type="match status" value="1"/>
</dbReference>
<proteinExistence type="predicted"/>
<dbReference type="SMART" id="SM00220">
    <property type="entry name" value="S_TKc"/>
    <property type="match status" value="1"/>
</dbReference>
<accession>A0A6A5WGU5</accession>
<dbReference type="InterPro" id="IPR000719">
    <property type="entry name" value="Prot_kinase_dom"/>
</dbReference>
<evidence type="ECO:0000313" key="2">
    <source>
        <dbReference type="EMBL" id="KAF2000852.1"/>
    </source>
</evidence>
<dbReference type="PROSITE" id="PS50011">
    <property type="entry name" value="PROTEIN_KINASE_DOM"/>
    <property type="match status" value="1"/>
</dbReference>
<organism evidence="2 3">
    <name type="scientific">Amniculicola lignicola CBS 123094</name>
    <dbReference type="NCBI Taxonomy" id="1392246"/>
    <lineage>
        <taxon>Eukaryota</taxon>
        <taxon>Fungi</taxon>
        <taxon>Dikarya</taxon>
        <taxon>Ascomycota</taxon>
        <taxon>Pezizomycotina</taxon>
        <taxon>Dothideomycetes</taxon>
        <taxon>Pleosporomycetidae</taxon>
        <taxon>Pleosporales</taxon>
        <taxon>Amniculicolaceae</taxon>
        <taxon>Amniculicola</taxon>
    </lineage>
</organism>
<dbReference type="InterPro" id="IPR011009">
    <property type="entry name" value="Kinase-like_dom_sf"/>
</dbReference>
<sequence length="347" mass="38420">MASPWLYSPIASVQSPSPEVTKDDEDSMCSNALKDEFRHNTENRFIPLKKAGSGTYGVVWIALQAALTAQNPVPSANTLRAGICAVKVPVEDSDECTVASEVDVLKRVNAATSPTMSKHFPELLDWLLTLEPSENDNFNWFSMAAIIPSITLRDVSSSCDRSKEPMPETLVSHVAVQLSNAIGFLHEQSPPILHEDLHEGNVMLKVDMKSPFKMPTVVLIDFGLSGRCGGTSTLGDELMFYALLFALANTQQPCTHDGKLPPEPLALCHHDKNWIDFVMGLYWALELESLPLREFNNLYVPKAMERVNNADGRTLSNIEDLLRLIMERVPQITDEEILEAIAISESN</sequence>
<feature type="domain" description="Protein kinase" evidence="1">
    <location>
        <begin position="45"/>
        <end position="347"/>
    </location>
</feature>
<dbReference type="Pfam" id="PF00069">
    <property type="entry name" value="Pkinase"/>
    <property type="match status" value="1"/>
</dbReference>
<evidence type="ECO:0000313" key="3">
    <source>
        <dbReference type="Proteomes" id="UP000799779"/>
    </source>
</evidence>
<dbReference type="GO" id="GO:0005524">
    <property type="term" value="F:ATP binding"/>
    <property type="evidence" value="ECO:0007669"/>
    <property type="project" value="InterPro"/>
</dbReference>
<name>A0A6A5WGU5_9PLEO</name>
<dbReference type="Gene3D" id="1.10.510.10">
    <property type="entry name" value="Transferase(Phosphotransferase) domain 1"/>
    <property type="match status" value="1"/>
</dbReference>
<dbReference type="GO" id="GO:0004672">
    <property type="term" value="F:protein kinase activity"/>
    <property type="evidence" value="ECO:0007669"/>
    <property type="project" value="InterPro"/>
</dbReference>
<dbReference type="AlphaFoldDB" id="A0A6A5WGU5"/>
<dbReference type="OrthoDB" id="626167at2759"/>
<protein>
    <recommendedName>
        <fullName evidence="1">Protein kinase domain-containing protein</fullName>
    </recommendedName>
</protein>
<evidence type="ECO:0000259" key="1">
    <source>
        <dbReference type="PROSITE" id="PS50011"/>
    </source>
</evidence>
<keyword evidence="3" id="KW-1185">Reference proteome</keyword>
<gene>
    <name evidence="2" type="ORF">P154DRAFT_597958</name>
</gene>